<evidence type="ECO:0000313" key="3">
    <source>
        <dbReference type="Proteomes" id="UP000261875"/>
    </source>
</evidence>
<reference evidence="2 3" key="1">
    <citation type="submission" date="2017-05" db="EMBL/GenBank/DDBJ databases">
        <title>Genome sequence of Candidatus Fukatsuia symbiotica and Candidatus Hamiltonella defensa from Acyrthosiphon pisum strain 5D.</title>
        <authorList>
            <person name="Patel V.A."/>
            <person name="Chevignon G."/>
            <person name="Russell J.A."/>
            <person name="Oliver K.M."/>
        </authorList>
    </citation>
    <scope>NUCLEOTIDE SEQUENCE [LARGE SCALE GENOMIC DNA]</scope>
    <source>
        <strain evidence="2 3">5D</strain>
    </source>
</reference>
<keyword evidence="3" id="KW-1185">Reference proteome</keyword>
<dbReference type="EMBL" id="CP021659">
    <property type="protein sequence ID" value="AWK13954.1"/>
    <property type="molecule type" value="Genomic_DNA"/>
</dbReference>
<dbReference type="RefSeq" id="WP_072550193.1">
    <property type="nucleotide sequence ID" value="NZ_CP021659.1"/>
</dbReference>
<gene>
    <name evidence="2" type="ORF">CCS41_04840</name>
</gene>
<dbReference type="Proteomes" id="UP000261875">
    <property type="component" value="Chromosome"/>
</dbReference>
<evidence type="ECO:0000256" key="1">
    <source>
        <dbReference type="SAM" id="SignalP"/>
    </source>
</evidence>
<sequence>MKKIKAVLTVLPILLLPLFVSAYQEKAPAVFVCKFQPGLPFFSCVEQQMLTEKAIPSDTDASSSVRVKDDHRRNELNRNELRRLRKLTLFL</sequence>
<evidence type="ECO:0000313" key="2">
    <source>
        <dbReference type="EMBL" id="AWK13954.1"/>
    </source>
</evidence>
<feature type="chain" id="PRO_5015847173" evidence="1">
    <location>
        <begin position="23"/>
        <end position="91"/>
    </location>
</feature>
<feature type="signal peptide" evidence="1">
    <location>
        <begin position="1"/>
        <end position="22"/>
    </location>
</feature>
<accession>A0A2U8I7P5</accession>
<keyword evidence="1" id="KW-0732">Signal</keyword>
<organism evidence="2 3">
    <name type="scientific">Candidatus Fukatsuia symbiotica</name>
    <dbReference type="NCBI Taxonomy" id="1878942"/>
    <lineage>
        <taxon>Bacteria</taxon>
        <taxon>Pseudomonadati</taxon>
        <taxon>Pseudomonadota</taxon>
        <taxon>Gammaproteobacteria</taxon>
        <taxon>Enterobacterales</taxon>
        <taxon>Yersiniaceae</taxon>
        <taxon>Candidatus Fukatsuia</taxon>
    </lineage>
</organism>
<name>A0A2U8I7P5_9GAMM</name>
<proteinExistence type="predicted"/>
<dbReference type="KEGG" id="fsm:CCS41_04840"/>
<protein>
    <submittedName>
        <fullName evidence="2">Uncharacterized protein</fullName>
    </submittedName>
</protein>
<dbReference type="STRING" id="1878942.GCA_900128755_01181"/>
<dbReference type="AlphaFoldDB" id="A0A2U8I7P5"/>